<keyword evidence="4" id="KW-1185">Reference proteome</keyword>
<evidence type="ECO:0000256" key="1">
    <source>
        <dbReference type="SAM" id="SignalP"/>
    </source>
</evidence>
<accession>A0A951MC05</accession>
<dbReference type="PANTHER" id="PTHR37836:SF3">
    <property type="entry name" value="ENDOGLUCANASE"/>
    <property type="match status" value="1"/>
</dbReference>
<dbReference type="Pfam" id="PF13204">
    <property type="entry name" value="Apiosidase"/>
    <property type="match status" value="1"/>
</dbReference>
<sequence length="181" mass="20670">MSLRCILFFLLTGASCCLQAQVNGPIRISDNGRFFTHPDGTPFFWMADTAWELFHRTDIREAEFYLEKRSRQGFNVIKAVALAEIDGLRTPSTNGDLPFVSLESLEFNEPYWKYVDEVMDLAESFGLHIALLPTWGDKLYKDSWGEGPEIFNKDSAFSFGEKLGKRYANRKKPGGLIQELE</sequence>
<feature type="chain" id="PRO_5038129615" evidence="1">
    <location>
        <begin position="21"/>
        <end position="181"/>
    </location>
</feature>
<comment type="caution">
    <text evidence="3">The sequence shown here is derived from an EMBL/GenBank/DDBJ whole genome shotgun (WGS) entry which is preliminary data.</text>
</comment>
<dbReference type="RefSeq" id="WP_219287392.1">
    <property type="nucleotide sequence ID" value="NZ_RPHB01000002.1"/>
</dbReference>
<dbReference type="PROSITE" id="PS51257">
    <property type="entry name" value="PROKAR_LIPOPROTEIN"/>
    <property type="match status" value="1"/>
</dbReference>
<dbReference type="AlphaFoldDB" id="A0A951MC05"/>
<reference evidence="3 4" key="1">
    <citation type="journal article" date="2020" name="Syst. Appl. Microbiol.">
        <title>Arthrospiribacter ruber gen. nov., sp. nov., a novel bacterium isolated from Arthrospira cultures.</title>
        <authorList>
            <person name="Waleron M."/>
            <person name="Misztak A."/>
            <person name="Waleron M.M."/>
            <person name="Furmaniak M."/>
            <person name="Mrozik A."/>
            <person name="Waleron K."/>
        </authorList>
    </citation>
    <scope>NUCLEOTIDE SEQUENCE [LARGE SCALE GENOMIC DNA]</scope>
    <source>
        <strain evidence="3 4">DPMB0001</strain>
    </source>
</reference>
<feature type="domain" description="Apiosidase-like catalytic" evidence="2">
    <location>
        <begin position="29"/>
        <end position="172"/>
    </location>
</feature>
<proteinExistence type="predicted"/>
<dbReference type="InterPro" id="IPR025277">
    <property type="entry name" value="Apiosidase-like_cat_dom"/>
</dbReference>
<gene>
    <name evidence="3" type="ORF">EGN73_05025</name>
</gene>
<evidence type="ECO:0000313" key="3">
    <source>
        <dbReference type="EMBL" id="MBW3467172.1"/>
    </source>
</evidence>
<feature type="signal peptide" evidence="1">
    <location>
        <begin position="1"/>
        <end position="20"/>
    </location>
</feature>
<dbReference type="PANTHER" id="PTHR37836">
    <property type="entry name" value="LMO1036 PROTEIN"/>
    <property type="match status" value="1"/>
</dbReference>
<evidence type="ECO:0000259" key="2">
    <source>
        <dbReference type="Pfam" id="PF13204"/>
    </source>
</evidence>
<protein>
    <submittedName>
        <fullName evidence="3">DUF4038 domain-containing protein</fullName>
    </submittedName>
</protein>
<evidence type="ECO:0000313" key="4">
    <source>
        <dbReference type="Proteomes" id="UP000727490"/>
    </source>
</evidence>
<name>A0A951MC05_9BACT</name>
<dbReference type="EMBL" id="RPHB01000002">
    <property type="protein sequence ID" value="MBW3467172.1"/>
    <property type="molecule type" value="Genomic_DNA"/>
</dbReference>
<organism evidence="3 4">
    <name type="scientific">Arthrospiribacter ruber</name>
    <dbReference type="NCBI Taxonomy" id="2487934"/>
    <lineage>
        <taxon>Bacteria</taxon>
        <taxon>Pseudomonadati</taxon>
        <taxon>Bacteroidota</taxon>
        <taxon>Cytophagia</taxon>
        <taxon>Cytophagales</taxon>
        <taxon>Cyclobacteriaceae</taxon>
        <taxon>Arthrospiribacter</taxon>
    </lineage>
</organism>
<keyword evidence="1" id="KW-0732">Signal</keyword>
<dbReference type="Proteomes" id="UP000727490">
    <property type="component" value="Unassembled WGS sequence"/>
</dbReference>